<keyword evidence="1" id="KW-1133">Transmembrane helix</keyword>
<evidence type="ECO:0000313" key="3">
    <source>
        <dbReference type="Proteomes" id="UP000278149"/>
    </source>
</evidence>
<dbReference type="RefSeq" id="WP_125741937.1">
    <property type="nucleotide sequence ID" value="NZ_RCOR01000028.1"/>
</dbReference>
<protein>
    <submittedName>
        <fullName evidence="2">Uncharacterized protein</fullName>
    </submittedName>
</protein>
<organism evidence="2 3">
    <name type="scientific">Candidatus Korarchaeum cryptofilum</name>
    <dbReference type="NCBI Taxonomy" id="498846"/>
    <lineage>
        <taxon>Archaea</taxon>
        <taxon>Thermoproteota</taxon>
        <taxon>Candidatus Korarchaeia</taxon>
        <taxon>Candidatus Korarchaeales</taxon>
        <taxon>Candidatus Korarchaeaceae</taxon>
        <taxon>Candidatus Korarchaeum</taxon>
    </lineage>
</organism>
<gene>
    <name evidence="2" type="ORF">D9Q81_05890</name>
</gene>
<keyword evidence="1" id="KW-0472">Membrane</keyword>
<dbReference type="AlphaFoldDB" id="A0A3R9WY62"/>
<evidence type="ECO:0000256" key="1">
    <source>
        <dbReference type="SAM" id="Phobius"/>
    </source>
</evidence>
<reference evidence="2 3" key="1">
    <citation type="submission" date="2018-10" db="EMBL/GenBank/DDBJ databases">
        <title>Co-occurring genomic capacity for anaerobic methane metabolism and dissimilatory sulfite reduction discovered in the Korarchaeota.</title>
        <authorList>
            <person name="Mckay L.J."/>
            <person name="Dlakic M."/>
            <person name="Fields M.W."/>
            <person name="Delmont T.O."/>
            <person name="Eren A.M."/>
            <person name="Jay Z.J."/>
            <person name="Klingelsmith K.B."/>
            <person name="Rusch D.B."/>
            <person name="Inskeep W.P."/>
        </authorList>
    </citation>
    <scope>NUCLEOTIDE SEQUENCE [LARGE SCALE GENOMIC DNA]</scope>
    <source>
        <strain evidence="2 3">WS</strain>
    </source>
</reference>
<keyword evidence="1" id="KW-0812">Transmembrane</keyword>
<accession>A0A3R9WY62</accession>
<sequence length="278" mass="30127">MNSSAVAIAILALILLAAGLYVYQGSGVQQTQPQQPIQTMTVTQTVANTTITTTTTMTQTQTEIQYSPSTGTQLSYFKVNYYAKGSTEYNNVMKNAVTSLCSSSCTLPLAVIDPQWPSTKAANARGEVVFSDKCSFSNLSSGTYGVKICIVGTPVQSASIYTTSNTFPKIAIVDGVLVVGDARSINTYKLPCPTTKKTDIYIYRINGSAYDTLKVTVDCCGVSAVTYNLNTQMIIPLQSLGIELPVAINTYDLMIWIGAAFLLIAAYIYFKPRRRGRR</sequence>
<evidence type="ECO:0000313" key="2">
    <source>
        <dbReference type="EMBL" id="RSN68540.1"/>
    </source>
</evidence>
<comment type="caution">
    <text evidence="2">The sequence shown here is derived from an EMBL/GenBank/DDBJ whole genome shotgun (WGS) entry which is preliminary data.</text>
</comment>
<name>A0A3R9WY62_9CREN</name>
<dbReference type="Proteomes" id="UP000278149">
    <property type="component" value="Unassembled WGS sequence"/>
</dbReference>
<proteinExistence type="predicted"/>
<dbReference type="EMBL" id="RCOR01000028">
    <property type="protein sequence ID" value="RSN68540.1"/>
    <property type="molecule type" value="Genomic_DNA"/>
</dbReference>
<feature type="transmembrane region" description="Helical" evidence="1">
    <location>
        <begin position="253"/>
        <end position="270"/>
    </location>
</feature>